<gene>
    <name evidence="2" type="ORF">J4709_19940</name>
</gene>
<keyword evidence="1" id="KW-0812">Transmembrane</keyword>
<name>A0ABS3RSW7_9ACTN</name>
<proteinExistence type="predicted"/>
<keyword evidence="3" id="KW-1185">Reference proteome</keyword>
<feature type="transmembrane region" description="Helical" evidence="1">
    <location>
        <begin position="21"/>
        <end position="46"/>
    </location>
</feature>
<dbReference type="Proteomes" id="UP000680206">
    <property type="component" value="Unassembled WGS sequence"/>
</dbReference>
<dbReference type="EMBL" id="JAGEPF010000012">
    <property type="protein sequence ID" value="MBO2459856.1"/>
    <property type="molecule type" value="Genomic_DNA"/>
</dbReference>
<sequence>MPRVDAQNNGAPKPPYTTRTLLITVLMLVTGGVVGLGAGISAAVAAVQVSGVGFAAAAVIGGVFGAGAGIMAALKAAVALNQLVGDKSA</sequence>
<feature type="transmembrane region" description="Helical" evidence="1">
    <location>
        <begin position="52"/>
        <end position="74"/>
    </location>
</feature>
<keyword evidence="1" id="KW-0472">Membrane</keyword>
<organism evidence="2 3">
    <name type="scientific">Actinomadura violacea</name>
    <dbReference type="NCBI Taxonomy" id="2819934"/>
    <lineage>
        <taxon>Bacteria</taxon>
        <taxon>Bacillati</taxon>
        <taxon>Actinomycetota</taxon>
        <taxon>Actinomycetes</taxon>
        <taxon>Streptosporangiales</taxon>
        <taxon>Thermomonosporaceae</taxon>
        <taxon>Actinomadura</taxon>
    </lineage>
</organism>
<keyword evidence="1" id="KW-1133">Transmembrane helix</keyword>
<evidence type="ECO:0000313" key="3">
    <source>
        <dbReference type="Proteomes" id="UP000680206"/>
    </source>
</evidence>
<reference evidence="2 3" key="1">
    <citation type="submission" date="2021-03" db="EMBL/GenBank/DDBJ databases">
        <title>Actinomadura violae sp. nov., isolated from lichen in Thailand.</title>
        <authorList>
            <person name="Kanchanasin P."/>
            <person name="Saeng-In P."/>
            <person name="Phongsopitanun W."/>
            <person name="Yuki M."/>
            <person name="Kudo T."/>
            <person name="Ohkuma M."/>
            <person name="Tanasupawat S."/>
        </authorList>
    </citation>
    <scope>NUCLEOTIDE SEQUENCE [LARGE SCALE GENOMIC DNA]</scope>
    <source>
        <strain evidence="2 3">LCR2-06</strain>
    </source>
</reference>
<protein>
    <submittedName>
        <fullName evidence="2">Uncharacterized protein</fullName>
    </submittedName>
</protein>
<dbReference type="RefSeq" id="WP_208242891.1">
    <property type="nucleotide sequence ID" value="NZ_JAGEPF010000012.1"/>
</dbReference>
<comment type="caution">
    <text evidence="2">The sequence shown here is derived from an EMBL/GenBank/DDBJ whole genome shotgun (WGS) entry which is preliminary data.</text>
</comment>
<evidence type="ECO:0000256" key="1">
    <source>
        <dbReference type="SAM" id="Phobius"/>
    </source>
</evidence>
<evidence type="ECO:0000313" key="2">
    <source>
        <dbReference type="EMBL" id="MBO2459856.1"/>
    </source>
</evidence>
<accession>A0ABS3RSW7</accession>